<accession>A0A2X2Y6Q4</accession>
<dbReference type="GeneID" id="55564546"/>
<proteinExistence type="predicted"/>
<dbReference type="RefSeq" id="WP_004008395.1">
    <property type="nucleotide sequence ID" value="NZ_CAMYEK010000002.1"/>
</dbReference>
<dbReference type="EMBL" id="JABCUI010000001">
    <property type="protein sequence ID" value="NMW86530.1"/>
    <property type="molecule type" value="Genomic_DNA"/>
</dbReference>
<dbReference type="Proteomes" id="UP000250245">
    <property type="component" value="Unassembled WGS sequence"/>
</dbReference>
<feature type="domain" description="Putative zinc-finger" evidence="1">
    <location>
        <begin position="27"/>
        <end position="61"/>
    </location>
</feature>
<evidence type="ECO:0000313" key="2">
    <source>
        <dbReference type="EMBL" id="NMW86530.1"/>
    </source>
</evidence>
<organism evidence="3 4">
    <name type="scientific">Mobiluncus curtisii</name>
    <dbReference type="NCBI Taxonomy" id="2051"/>
    <lineage>
        <taxon>Bacteria</taxon>
        <taxon>Bacillati</taxon>
        <taxon>Actinomycetota</taxon>
        <taxon>Actinomycetes</taxon>
        <taxon>Actinomycetales</taxon>
        <taxon>Actinomycetaceae</taxon>
        <taxon>Mobiluncus</taxon>
    </lineage>
</organism>
<dbReference type="Proteomes" id="UP000553981">
    <property type="component" value="Unassembled WGS sequence"/>
</dbReference>
<reference evidence="3 4" key="1">
    <citation type="submission" date="2018-06" db="EMBL/GenBank/DDBJ databases">
        <authorList>
            <consortium name="Pathogen Informatics"/>
            <person name="Doyle S."/>
        </authorList>
    </citation>
    <scope>NUCLEOTIDE SEQUENCE [LARGE SCALE GENOMIC DNA]</scope>
    <source>
        <strain evidence="3 4">NCTC11820</strain>
    </source>
</reference>
<gene>
    <name evidence="2" type="ORF">HHJ67_02020</name>
    <name evidence="3" type="ORF">NCTC11820_00303</name>
</gene>
<name>A0A2X2Y6Q4_9ACTO</name>
<dbReference type="EMBL" id="UASJ01000001">
    <property type="protein sequence ID" value="SQB63522.1"/>
    <property type="molecule type" value="Genomic_DNA"/>
</dbReference>
<reference evidence="2 5" key="2">
    <citation type="submission" date="2020-04" db="EMBL/GenBank/DDBJ databases">
        <title>Antimicrobial susceptibility and clonality of vaginal-derived multi-drug resistant Mobiluncus isolates in China.</title>
        <authorList>
            <person name="Zhang X."/>
        </authorList>
    </citation>
    <scope>NUCLEOTIDE SEQUENCE [LARGE SCALE GENOMIC DNA]</scope>
    <source>
        <strain evidence="2 5">19</strain>
    </source>
</reference>
<dbReference type="InterPro" id="IPR027383">
    <property type="entry name" value="Znf_put"/>
</dbReference>
<protein>
    <submittedName>
        <fullName evidence="3">Anti-sigma factor</fullName>
    </submittedName>
</protein>
<evidence type="ECO:0000313" key="5">
    <source>
        <dbReference type="Proteomes" id="UP000553981"/>
    </source>
</evidence>
<dbReference type="AlphaFoldDB" id="A0A2X2Y6Q4"/>
<evidence type="ECO:0000313" key="3">
    <source>
        <dbReference type="EMBL" id="SQB63522.1"/>
    </source>
</evidence>
<evidence type="ECO:0000313" key="4">
    <source>
        <dbReference type="Proteomes" id="UP000250245"/>
    </source>
</evidence>
<sequence length="98" mass="11507">MNFKENFPSRTPDSSGCGCDSECDCDCETVTQNMREIMNGEMDLPLAQRFHDHLRHCPDCHEESLWVERYITLLRQSCRCEAPVELRERIMIEIRKIG</sequence>
<evidence type="ECO:0000259" key="1">
    <source>
        <dbReference type="Pfam" id="PF13490"/>
    </source>
</evidence>
<dbReference type="Pfam" id="PF13490">
    <property type="entry name" value="zf-HC2"/>
    <property type="match status" value="1"/>
</dbReference>